<organism evidence="1 2">
    <name type="scientific">Mycobacterium phage Larenn</name>
    <dbReference type="NCBI Taxonomy" id="1560285"/>
    <lineage>
        <taxon>Viruses</taxon>
        <taxon>Duplodnaviria</taxon>
        <taxon>Heunggongvirae</taxon>
        <taxon>Uroviricota</taxon>
        <taxon>Caudoviricetes</taxon>
        <taxon>Turbidovirus</taxon>
        <taxon>Turbidovirus larenn</taxon>
    </lineage>
</organism>
<dbReference type="EMBL" id="KM677210">
    <property type="protein sequence ID" value="AIW02904.1"/>
    <property type="molecule type" value="Genomic_DNA"/>
</dbReference>
<evidence type="ECO:0000313" key="2">
    <source>
        <dbReference type="Proteomes" id="UP000030210"/>
    </source>
</evidence>
<accession>A0A0A0RTZ7</accession>
<dbReference type="KEGG" id="vg:26632022"/>
<keyword evidence="2" id="KW-1185">Reference proteome</keyword>
<sequence length="52" mass="5709">MSAIQGKLIALVLRYGVGYLRKHPELLDEISKHIPGKVDDLVLDVLAKLLGV</sequence>
<gene>
    <name evidence="1" type="ORF">PBI_LARENN_9</name>
</gene>
<name>A0A0A0RTZ7_9CAUD</name>
<evidence type="ECO:0000313" key="1">
    <source>
        <dbReference type="EMBL" id="AIW02904.1"/>
    </source>
</evidence>
<dbReference type="Proteomes" id="UP000030210">
    <property type="component" value="Segment"/>
</dbReference>
<dbReference type="GeneID" id="26632022"/>
<protein>
    <submittedName>
        <fullName evidence="1">Uncharacterized protein</fullName>
    </submittedName>
</protein>
<dbReference type="RefSeq" id="YP_009205383.1">
    <property type="nucleotide sequence ID" value="NC_028877.1"/>
</dbReference>
<dbReference type="OrthoDB" id="26041at10239"/>
<reference evidence="1 2" key="1">
    <citation type="submission" date="2014-09" db="EMBL/GenBank/DDBJ databases">
        <authorList>
            <person name="King A.R."/>
            <person name="Cook R.C."/>
            <person name="Khenner E.M."/>
            <person name="Owens N.L."/>
            <person name="Sharma A."/>
            <person name="Stairs E.N."/>
            <person name="King R.A."/>
            <person name="Rinehart C.A."/>
            <person name="Serrano M.G."/>
            <person name="Buck G."/>
            <person name="Lee V."/>
            <person name="Wang Y."/>
            <person name="Carvalho R."/>
            <person name="Voegtly L."/>
            <person name="Shi R."/>
            <person name="Duckworth R."/>
            <person name="Johnson A."/>
            <person name="Loviza R."/>
            <person name="Walstead R."/>
            <person name="Shah Z."/>
            <person name="Kiflezghi M."/>
            <person name="Wade K."/>
            <person name="Anders K.R."/>
            <person name="Braun M.A."/>
            <person name="Delesalle V.A."/>
            <person name="Hughes L.E."/>
            <person name="Ware V.C."/>
            <person name="Bradley K.W."/>
            <person name="Barker L.P."/>
            <person name="Asai D.J."/>
            <person name="Bowman C.A."/>
            <person name="Russell D.A."/>
            <person name="Pope W.H."/>
            <person name="Jacobs-Sera D."/>
            <person name="Hendrix R.W."/>
            <person name="Hatfull G.F."/>
        </authorList>
    </citation>
    <scope>NUCLEOTIDE SEQUENCE [LARGE SCALE GENOMIC DNA]</scope>
</reference>
<proteinExistence type="predicted"/>